<accession>A0A8T0KZQ5</accession>
<evidence type="ECO:0008006" key="4">
    <source>
        <dbReference type="Google" id="ProtNLM"/>
    </source>
</evidence>
<organism evidence="2 3">
    <name type="scientific">Phaseolus angularis</name>
    <name type="common">Azuki bean</name>
    <name type="synonym">Vigna angularis</name>
    <dbReference type="NCBI Taxonomy" id="3914"/>
    <lineage>
        <taxon>Eukaryota</taxon>
        <taxon>Viridiplantae</taxon>
        <taxon>Streptophyta</taxon>
        <taxon>Embryophyta</taxon>
        <taxon>Tracheophyta</taxon>
        <taxon>Spermatophyta</taxon>
        <taxon>Magnoliopsida</taxon>
        <taxon>eudicotyledons</taxon>
        <taxon>Gunneridae</taxon>
        <taxon>Pentapetalae</taxon>
        <taxon>rosids</taxon>
        <taxon>fabids</taxon>
        <taxon>Fabales</taxon>
        <taxon>Fabaceae</taxon>
        <taxon>Papilionoideae</taxon>
        <taxon>50 kb inversion clade</taxon>
        <taxon>NPAAA clade</taxon>
        <taxon>indigoferoid/millettioid clade</taxon>
        <taxon>Phaseoleae</taxon>
        <taxon>Vigna</taxon>
    </lineage>
</organism>
<keyword evidence="1" id="KW-0812">Transmembrane</keyword>
<sequence length="107" mass="11874">MCVEIGIRAEPRNSMQPRVNSLYSQRKPSSGNCFSNQSSMALSHRRILSTVLQILLVTFIVFVASPESGVACRPLFLHYQWSWEYGLLFQSLPNAPAPPSGGDPTHP</sequence>
<evidence type="ECO:0000256" key="1">
    <source>
        <dbReference type="SAM" id="Phobius"/>
    </source>
</evidence>
<proteinExistence type="predicted"/>
<evidence type="ECO:0000313" key="3">
    <source>
        <dbReference type="Proteomes" id="UP000743370"/>
    </source>
</evidence>
<dbReference type="EMBL" id="JABFOF010000002">
    <property type="protein sequence ID" value="KAG2405880.1"/>
    <property type="molecule type" value="Genomic_DNA"/>
</dbReference>
<feature type="transmembrane region" description="Helical" evidence="1">
    <location>
        <begin position="47"/>
        <end position="65"/>
    </location>
</feature>
<keyword evidence="1" id="KW-0472">Membrane</keyword>
<dbReference type="AlphaFoldDB" id="A0A8T0KZQ5"/>
<gene>
    <name evidence="2" type="ORF">HKW66_Vig0051350</name>
</gene>
<protein>
    <recommendedName>
        <fullName evidence="4">Transmembrane protein</fullName>
    </recommendedName>
</protein>
<reference evidence="2 3" key="1">
    <citation type="submission" date="2020-05" db="EMBL/GenBank/DDBJ databases">
        <title>Vigna angularis (adzuki bean) Var. LongXiaoDou No. 4 denovo assembly.</title>
        <authorList>
            <person name="Xiang H."/>
        </authorList>
    </citation>
    <scope>NUCLEOTIDE SEQUENCE [LARGE SCALE GENOMIC DNA]</scope>
    <source>
        <tissue evidence="2">Leaf</tissue>
    </source>
</reference>
<evidence type="ECO:0000313" key="2">
    <source>
        <dbReference type="EMBL" id="KAG2405880.1"/>
    </source>
</evidence>
<keyword evidence="1" id="KW-1133">Transmembrane helix</keyword>
<dbReference type="Proteomes" id="UP000743370">
    <property type="component" value="Unassembled WGS sequence"/>
</dbReference>
<comment type="caution">
    <text evidence="2">The sequence shown here is derived from an EMBL/GenBank/DDBJ whole genome shotgun (WGS) entry which is preliminary data.</text>
</comment>
<name>A0A8T0KZQ5_PHAAN</name>